<keyword evidence="2" id="KW-1185">Reference proteome</keyword>
<sequence>MIGLKKENEESPSDASIWASSTTSIEAMSSYIENLREKEYPNLSNNTYLDHAGMTLYSKTLIENSSKILMSNLLSNPHSLSALSKSTELIIKQTRLKILKLFQADPAIYDIAFTQNSTAAIKILAESIRDKTNGNFKYYYNLNSHTSLIGVRNLCNNESDFSKFENIDEITNLLKKNNSDNSNSNSNLKLKLISWTGQSNFNGERFPMNSWHTIFKSFDESDLCNDDNDDNDQGKGEVYTLFDASSLSTTTPPNLSNPITSPDFICVSFYKMFGYPDLGGLIYKKSEGCTLFPYRKYFGGGTVDALSADNSFVAKRLSLFETIEDGTLPIHSILQLSEAIDCHDNLYGNFNNISKYTKNLVTYCYRALMNLKYDNGQKMVEIYSSVGKSESDCNHDSDLSYGPIVAFSILDENSNHLGYYNFEKFASAQNISLRTGTVCNIGGVCKWLNRDSKDIENDYKMGHKCGDHMDIINHKPTGIIRVSFGAMSILKDIFELVNCIKEFTKNSNMNNLINNNRNSIFMKSNNNNQILESNSIFNSNKLVKIKEIIIYPIKSCHGFVIPKGIKWVIKPYGLKYDREFVLIDITNNKPLNLKDFKKMVYVKPSIDFTKDEMTIENGSNSSTLNNDKLIIKNISNISSCYNMSTLTSPDGSKFYECILDKEIREFLSNIVGTPCTLGRLKTQKLSSVYDSINKSSNKMINRIEDEDLDIVARNSMQNKSAFLLISEKSLEQLQQETKIGDNNEDIKSRFRGNIVIEGDSLIPFEEDYWDKISVNGKDIVLKTIDKCERCHMVTIDQESGKIDGKFYINLAKKRKQNGKVFFGSNLNLDVSCWLNRNKKTNGVSNEMSISVNDNLQILSFK</sequence>
<reference evidence="1" key="1">
    <citation type="submission" date="2023-04" db="EMBL/GenBank/DDBJ databases">
        <title>Candida boidinii NBRC 1967.</title>
        <authorList>
            <person name="Ichikawa N."/>
            <person name="Sato H."/>
            <person name="Tonouchi N."/>
        </authorList>
    </citation>
    <scope>NUCLEOTIDE SEQUENCE</scope>
    <source>
        <strain evidence="1">NBRC 1967</strain>
    </source>
</reference>
<evidence type="ECO:0000313" key="1">
    <source>
        <dbReference type="EMBL" id="GMF08950.1"/>
    </source>
</evidence>
<name>A0ACB5UDV3_CANBO</name>
<comment type="caution">
    <text evidence="1">The sequence shown here is derived from an EMBL/GenBank/DDBJ whole genome shotgun (WGS) entry which is preliminary data.</text>
</comment>
<organism evidence="1 2">
    <name type="scientific">Candida boidinii</name>
    <name type="common">Yeast</name>
    <dbReference type="NCBI Taxonomy" id="5477"/>
    <lineage>
        <taxon>Eukaryota</taxon>
        <taxon>Fungi</taxon>
        <taxon>Dikarya</taxon>
        <taxon>Ascomycota</taxon>
        <taxon>Saccharomycotina</taxon>
        <taxon>Pichiomycetes</taxon>
        <taxon>Pichiales</taxon>
        <taxon>Pichiaceae</taxon>
        <taxon>Ogataea</taxon>
        <taxon>Ogataea/Candida clade</taxon>
    </lineage>
</organism>
<dbReference type="EMBL" id="BSXV01011481">
    <property type="protein sequence ID" value="GMF08950.1"/>
    <property type="molecule type" value="Genomic_DNA"/>
</dbReference>
<gene>
    <name evidence="1" type="ORF">Cboi01_000677100</name>
</gene>
<dbReference type="Proteomes" id="UP001165101">
    <property type="component" value="Unassembled WGS sequence"/>
</dbReference>
<evidence type="ECO:0000313" key="2">
    <source>
        <dbReference type="Proteomes" id="UP001165101"/>
    </source>
</evidence>
<proteinExistence type="predicted"/>
<accession>A0ACB5UDV3</accession>
<protein>
    <submittedName>
        <fullName evidence="1">Unnamed protein product</fullName>
    </submittedName>
</protein>